<keyword evidence="10" id="KW-0813">Transport</keyword>
<evidence type="ECO:0000256" key="2">
    <source>
        <dbReference type="ARBA" id="ARBA00022475"/>
    </source>
</evidence>
<keyword evidence="2 10" id="KW-1003">Cell membrane</keyword>
<gene>
    <name evidence="10 11" type="primary">crcB</name>
    <name evidence="10" type="synonym">fluC</name>
    <name evidence="11" type="ORF">ACFFVI_08875</name>
</gene>
<keyword evidence="3 10" id="KW-0812">Transmembrane</keyword>
<comment type="activity regulation">
    <text evidence="10">Na(+) is not transported, but it plays an essential structural role and its presence is essential for fluoride channel function.</text>
</comment>
<reference evidence="11 12" key="1">
    <citation type="submission" date="2024-09" db="EMBL/GenBank/DDBJ databases">
        <authorList>
            <person name="Sun Q."/>
            <person name="Mori K."/>
        </authorList>
    </citation>
    <scope>NUCLEOTIDE SEQUENCE [LARGE SCALE GENOMIC DNA]</scope>
    <source>
        <strain evidence="11 12">TISTR 1856</strain>
    </source>
</reference>
<evidence type="ECO:0000256" key="10">
    <source>
        <dbReference type="HAMAP-Rule" id="MF_00454"/>
    </source>
</evidence>
<evidence type="ECO:0000313" key="12">
    <source>
        <dbReference type="Proteomes" id="UP001589748"/>
    </source>
</evidence>
<feature type="transmembrane region" description="Helical" evidence="10">
    <location>
        <begin position="73"/>
        <end position="91"/>
    </location>
</feature>
<comment type="similarity">
    <text evidence="7 10">Belongs to the fluoride channel Fluc/FEX (TC 1.A.43) family.</text>
</comment>
<evidence type="ECO:0000256" key="1">
    <source>
        <dbReference type="ARBA" id="ARBA00004651"/>
    </source>
</evidence>
<dbReference type="InterPro" id="IPR003691">
    <property type="entry name" value="FluC"/>
</dbReference>
<evidence type="ECO:0000256" key="7">
    <source>
        <dbReference type="ARBA" id="ARBA00035120"/>
    </source>
</evidence>
<keyword evidence="4 10" id="KW-1133">Transmembrane helix</keyword>
<evidence type="ECO:0000256" key="4">
    <source>
        <dbReference type="ARBA" id="ARBA00022989"/>
    </source>
</evidence>
<evidence type="ECO:0000256" key="9">
    <source>
        <dbReference type="ARBA" id="ARBA00049940"/>
    </source>
</evidence>
<keyword evidence="5 10" id="KW-0472">Membrane</keyword>
<feature type="transmembrane region" description="Helical" evidence="10">
    <location>
        <begin position="12"/>
        <end position="28"/>
    </location>
</feature>
<keyword evidence="12" id="KW-1185">Reference proteome</keyword>
<sequence>MARPTRDARSLALVGVGGALGTLLRWAVERTLPAGVGWPWGTFAVNVVGSLILGFLLERLSRAGAEDRRRQRLRLALGTGFCGGLTTYSTFALELGTLLRAGSTPLASGYALASVLGGLLAAAAGVLLAGRRRPGPRP</sequence>
<name>A0ABV5LSP3_9ACTN</name>
<dbReference type="RefSeq" id="WP_380135175.1">
    <property type="nucleotide sequence ID" value="NZ_JBHLUI010000003.1"/>
</dbReference>
<feature type="transmembrane region" description="Helical" evidence="10">
    <location>
        <begin position="40"/>
        <end position="61"/>
    </location>
</feature>
<evidence type="ECO:0000256" key="5">
    <source>
        <dbReference type="ARBA" id="ARBA00023136"/>
    </source>
</evidence>
<dbReference type="PANTHER" id="PTHR28259:SF1">
    <property type="entry name" value="FLUORIDE EXPORT PROTEIN 1-RELATED"/>
    <property type="match status" value="1"/>
</dbReference>
<organism evidence="11 12">
    <name type="scientific">Kineococcus gynurae</name>
    <dbReference type="NCBI Taxonomy" id="452979"/>
    <lineage>
        <taxon>Bacteria</taxon>
        <taxon>Bacillati</taxon>
        <taxon>Actinomycetota</taxon>
        <taxon>Actinomycetes</taxon>
        <taxon>Kineosporiales</taxon>
        <taxon>Kineosporiaceae</taxon>
        <taxon>Kineococcus</taxon>
    </lineage>
</organism>
<dbReference type="NCBIfam" id="TIGR00494">
    <property type="entry name" value="crcB"/>
    <property type="match status" value="1"/>
</dbReference>
<dbReference type="PANTHER" id="PTHR28259">
    <property type="entry name" value="FLUORIDE EXPORT PROTEIN 1-RELATED"/>
    <property type="match status" value="1"/>
</dbReference>
<dbReference type="Pfam" id="PF02537">
    <property type="entry name" value="CRCB"/>
    <property type="match status" value="1"/>
</dbReference>
<keyword evidence="10" id="KW-0915">Sodium</keyword>
<feature type="binding site" evidence="10">
    <location>
        <position position="86"/>
    </location>
    <ligand>
        <name>Na(+)</name>
        <dbReference type="ChEBI" id="CHEBI:29101"/>
        <note>structural</note>
    </ligand>
</feature>
<protein>
    <recommendedName>
        <fullName evidence="10">Fluoride-specific ion channel FluC</fullName>
    </recommendedName>
</protein>
<feature type="transmembrane region" description="Helical" evidence="10">
    <location>
        <begin position="111"/>
        <end position="130"/>
    </location>
</feature>
<comment type="caution">
    <text evidence="11">The sequence shown here is derived from an EMBL/GenBank/DDBJ whole genome shotgun (WGS) entry which is preliminary data.</text>
</comment>
<evidence type="ECO:0000313" key="11">
    <source>
        <dbReference type="EMBL" id="MFB9377082.1"/>
    </source>
</evidence>
<keyword evidence="10" id="KW-0406">Ion transport</keyword>
<dbReference type="Proteomes" id="UP001589748">
    <property type="component" value="Unassembled WGS sequence"/>
</dbReference>
<accession>A0ABV5LSP3</accession>
<comment type="subcellular location">
    <subcellularLocation>
        <location evidence="1 10">Cell membrane</location>
        <topology evidence="1 10">Multi-pass membrane protein</topology>
    </subcellularLocation>
</comment>
<keyword evidence="6 10" id="KW-0407">Ion channel</keyword>
<dbReference type="HAMAP" id="MF_00454">
    <property type="entry name" value="FluC"/>
    <property type="match status" value="1"/>
</dbReference>
<evidence type="ECO:0000256" key="6">
    <source>
        <dbReference type="ARBA" id="ARBA00023303"/>
    </source>
</evidence>
<evidence type="ECO:0000256" key="8">
    <source>
        <dbReference type="ARBA" id="ARBA00035585"/>
    </source>
</evidence>
<keyword evidence="10" id="KW-0479">Metal-binding</keyword>
<comment type="catalytic activity">
    <reaction evidence="8">
        <text>fluoride(in) = fluoride(out)</text>
        <dbReference type="Rhea" id="RHEA:76159"/>
        <dbReference type="ChEBI" id="CHEBI:17051"/>
    </reaction>
    <physiologicalReaction direction="left-to-right" evidence="8">
        <dbReference type="Rhea" id="RHEA:76160"/>
    </physiologicalReaction>
</comment>
<evidence type="ECO:0000256" key="3">
    <source>
        <dbReference type="ARBA" id="ARBA00022692"/>
    </source>
</evidence>
<comment type="function">
    <text evidence="9 10">Fluoride-specific ion channel. Important for reducing fluoride concentration in the cell, thus reducing its toxicity.</text>
</comment>
<feature type="binding site" evidence="10">
    <location>
        <position position="83"/>
    </location>
    <ligand>
        <name>Na(+)</name>
        <dbReference type="ChEBI" id="CHEBI:29101"/>
        <note>structural</note>
    </ligand>
</feature>
<proteinExistence type="inferred from homology"/>
<dbReference type="EMBL" id="JBHMDM010000004">
    <property type="protein sequence ID" value="MFB9377082.1"/>
    <property type="molecule type" value="Genomic_DNA"/>
</dbReference>